<organism evidence="2 3">
    <name type="scientific">Virgisporangium aurantiacum</name>
    <dbReference type="NCBI Taxonomy" id="175570"/>
    <lineage>
        <taxon>Bacteria</taxon>
        <taxon>Bacillati</taxon>
        <taxon>Actinomycetota</taxon>
        <taxon>Actinomycetes</taxon>
        <taxon>Micromonosporales</taxon>
        <taxon>Micromonosporaceae</taxon>
        <taxon>Virgisporangium</taxon>
    </lineage>
</organism>
<evidence type="ECO:0000313" key="2">
    <source>
        <dbReference type="EMBL" id="GIJ54656.1"/>
    </source>
</evidence>
<sequence>MSPEIMVLVVAVVVIVVVALEMLTAVLPLIIVIAFVPPGERADLAELLAAADSSPKLRLWPALNAAVVARRRRRKAMARERPATM</sequence>
<proteinExistence type="predicted"/>
<dbReference type="EMBL" id="BOPG01000012">
    <property type="protein sequence ID" value="GIJ54656.1"/>
    <property type="molecule type" value="Genomic_DNA"/>
</dbReference>
<keyword evidence="1" id="KW-0812">Transmembrane</keyword>
<dbReference type="Proteomes" id="UP000612585">
    <property type="component" value="Unassembled WGS sequence"/>
</dbReference>
<accession>A0A8J4DYI0</accession>
<gene>
    <name evidence="2" type="ORF">Vau01_021720</name>
</gene>
<keyword evidence="1" id="KW-1133">Transmembrane helix</keyword>
<feature type="transmembrane region" description="Helical" evidence="1">
    <location>
        <begin position="6"/>
        <end position="36"/>
    </location>
</feature>
<dbReference type="RefSeq" id="WP_203990102.1">
    <property type="nucleotide sequence ID" value="NZ_BOPG01000012.1"/>
</dbReference>
<name>A0A8J4DYI0_9ACTN</name>
<evidence type="ECO:0000313" key="3">
    <source>
        <dbReference type="Proteomes" id="UP000612585"/>
    </source>
</evidence>
<reference evidence="2" key="1">
    <citation type="submission" date="2021-01" db="EMBL/GenBank/DDBJ databases">
        <title>Whole genome shotgun sequence of Virgisporangium aurantiacum NBRC 16421.</title>
        <authorList>
            <person name="Komaki H."/>
            <person name="Tamura T."/>
        </authorList>
    </citation>
    <scope>NUCLEOTIDE SEQUENCE</scope>
    <source>
        <strain evidence="2">NBRC 16421</strain>
    </source>
</reference>
<evidence type="ECO:0000256" key="1">
    <source>
        <dbReference type="SAM" id="Phobius"/>
    </source>
</evidence>
<comment type="caution">
    <text evidence="2">The sequence shown here is derived from an EMBL/GenBank/DDBJ whole genome shotgun (WGS) entry which is preliminary data.</text>
</comment>
<keyword evidence="3" id="KW-1185">Reference proteome</keyword>
<keyword evidence="1" id="KW-0472">Membrane</keyword>
<protein>
    <submittedName>
        <fullName evidence="2">Uncharacterized protein</fullName>
    </submittedName>
</protein>
<dbReference type="AlphaFoldDB" id="A0A8J4DYI0"/>